<dbReference type="InterPro" id="IPR016181">
    <property type="entry name" value="Acyl_CoA_acyltransferase"/>
</dbReference>
<dbReference type="InterPro" id="IPR000182">
    <property type="entry name" value="GNAT_dom"/>
</dbReference>
<keyword evidence="4" id="KW-0689">Ribosomal protein</keyword>
<sequence>MDLRDATTQDVDQIRTVAHESMKASYGHAIDEETIEEAVEGWYDSEKLGDALEDDNTVFIVAVDDGTVVGFIQAYVSKGREAVGEIDWLHVLPDNRGEGIGSQLLKRIEQELTGEGVDRIEGRVLSDNEAGGDFYAEQGYDQSDERTIEVGEQSFEELEYEKLLDVDEDRVLTEERTTEDGQTVYVAYDDAVRGSKAPFYAVFTDENREERYGWMCGEDESFDIAMDTMERIECNTCENKRKAARWDAAYL</sequence>
<dbReference type="SUPFAM" id="SSF55729">
    <property type="entry name" value="Acyl-CoA N-acyltransferases (Nat)"/>
    <property type="match status" value="1"/>
</dbReference>
<dbReference type="PROSITE" id="PS51186">
    <property type="entry name" value="GNAT"/>
    <property type="match status" value="1"/>
</dbReference>
<evidence type="ECO:0000256" key="1">
    <source>
        <dbReference type="ARBA" id="ARBA00022679"/>
    </source>
</evidence>
<dbReference type="Gene3D" id="3.40.630.30">
    <property type="match status" value="1"/>
</dbReference>
<proteinExistence type="predicted"/>
<accession>A0A1I6GXN4</accession>
<dbReference type="CDD" id="cd04301">
    <property type="entry name" value="NAT_SF"/>
    <property type="match status" value="1"/>
</dbReference>
<evidence type="ECO:0000256" key="2">
    <source>
        <dbReference type="ARBA" id="ARBA00023315"/>
    </source>
</evidence>
<dbReference type="PANTHER" id="PTHR43877">
    <property type="entry name" value="AMINOALKYLPHOSPHONATE N-ACETYLTRANSFERASE-RELATED-RELATED"/>
    <property type="match status" value="1"/>
</dbReference>
<name>A0A1I6GXN4_9EURY</name>
<organism evidence="4 5">
    <name type="scientific">Halogeometricum limi</name>
    <dbReference type="NCBI Taxonomy" id="555875"/>
    <lineage>
        <taxon>Archaea</taxon>
        <taxon>Methanobacteriati</taxon>
        <taxon>Methanobacteriota</taxon>
        <taxon>Stenosarchaea group</taxon>
        <taxon>Halobacteria</taxon>
        <taxon>Halobacteriales</taxon>
        <taxon>Haloferacaceae</taxon>
        <taxon>Halogeometricum</taxon>
    </lineage>
</organism>
<keyword evidence="2" id="KW-0012">Acyltransferase</keyword>
<dbReference type="AlphaFoldDB" id="A0A1I6GXN4"/>
<evidence type="ECO:0000313" key="5">
    <source>
        <dbReference type="Proteomes" id="UP000243250"/>
    </source>
</evidence>
<dbReference type="GO" id="GO:0016747">
    <property type="term" value="F:acyltransferase activity, transferring groups other than amino-acyl groups"/>
    <property type="evidence" value="ECO:0007669"/>
    <property type="project" value="InterPro"/>
</dbReference>
<dbReference type="OrthoDB" id="125295at2157"/>
<keyword evidence="1" id="KW-0808">Transferase</keyword>
<keyword evidence="4" id="KW-0687">Ribonucleoprotein</keyword>
<dbReference type="RefSeq" id="WP_089879124.1">
    <property type="nucleotide sequence ID" value="NZ_FOYS01000002.1"/>
</dbReference>
<dbReference type="GO" id="GO:0005840">
    <property type="term" value="C:ribosome"/>
    <property type="evidence" value="ECO:0007669"/>
    <property type="project" value="UniProtKB-KW"/>
</dbReference>
<dbReference type="Pfam" id="PF19133">
    <property type="entry name" value="DUF5816"/>
    <property type="match status" value="1"/>
</dbReference>
<dbReference type="PANTHER" id="PTHR43877:SF2">
    <property type="entry name" value="AMINOALKYLPHOSPHONATE N-ACETYLTRANSFERASE-RELATED"/>
    <property type="match status" value="1"/>
</dbReference>
<dbReference type="EMBL" id="FOYS01000002">
    <property type="protein sequence ID" value="SFR47023.1"/>
    <property type="molecule type" value="Genomic_DNA"/>
</dbReference>
<keyword evidence="5" id="KW-1185">Reference proteome</keyword>
<dbReference type="Pfam" id="PF00583">
    <property type="entry name" value="Acetyltransf_1"/>
    <property type="match status" value="1"/>
</dbReference>
<evidence type="ECO:0000313" key="4">
    <source>
        <dbReference type="EMBL" id="SFR47023.1"/>
    </source>
</evidence>
<dbReference type="InterPro" id="IPR050832">
    <property type="entry name" value="Bact_Acetyltransf"/>
</dbReference>
<dbReference type="InterPro" id="IPR043854">
    <property type="entry name" value="DUF5816"/>
</dbReference>
<protein>
    <submittedName>
        <fullName evidence="4">Ribosomal protein S18 acetylase RimI</fullName>
    </submittedName>
</protein>
<dbReference type="Proteomes" id="UP000243250">
    <property type="component" value="Unassembled WGS sequence"/>
</dbReference>
<reference evidence="5" key="1">
    <citation type="submission" date="2016-10" db="EMBL/GenBank/DDBJ databases">
        <authorList>
            <person name="Varghese N."/>
            <person name="Submissions S."/>
        </authorList>
    </citation>
    <scope>NUCLEOTIDE SEQUENCE [LARGE SCALE GENOMIC DNA]</scope>
    <source>
        <strain evidence="5">CGMCC 1.8711</strain>
    </source>
</reference>
<gene>
    <name evidence="4" type="ORF">SAMN04488124_1680</name>
</gene>
<feature type="domain" description="N-acetyltransferase" evidence="3">
    <location>
        <begin position="1"/>
        <end position="165"/>
    </location>
</feature>
<evidence type="ECO:0000259" key="3">
    <source>
        <dbReference type="PROSITE" id="PS51186"/>
    </source>
</evidence>